<dbReference type="Pfam" id="PF07992">
    <property type="entry name" value="Pyr_redox_2"/>
    <property type="match status" value="1"/>
</dbReference>
<evidence type="ECO:0000256" key="8">
    <source>
        <dbReference type="PIRSR" id="PIRSR000362-2"/>
    </source>
</evidence>
<evidence type="ECO:0000313" key="11">
    <source>
        <dbReference type="Proteomes" id="UP000001625"/>
    </source>
</evidence>
<dbReference type="eggNOG" id="COG0493">
    <property type="taxonomic scope" value="Bacteria"/>
</dbReference>
<dbReference type="EMBL" id="CP001965">
    <property type="protein sequence ID" value="ADE12102.1"/>
    <property type="molecule type" value="Genomic_DNA"/>
</dbReference>
<feature type="binding site" evidence="7">
    <location>
        <position position="11"/>
    </location>
    <ligand>
        <name>FAD</name>
        <dbReference type="ChEBI" id="CHEBI:57692"/>
    </ligand>
</feature>
<dbReference type="InterPro" id="IPR023753">
    <property type="entry name" value="FAD/NAD-binding_dom"/>
</dbReference>
<feature type="binding site" evidence="7">
    <location>
        <position position="359"/>
    </location>
    <ligand>
        <name>FAD</name>
        <dbReference type="ChEBI" id="CHEBI:57692"/>
    </ligand>
</feature>
<dbReference type="KEGG" id="slt:Slit_1873"/>
<feature type="binding site" evidence="8">
    <location>
        <begin position="148"/>
        <end position="151"/>
    </location>
    <ligand>
        <name>NADP(+)</name>
        <dbReference type="ChEBI" id="CHEBI:58349"/>
    </ligand>
</feature>
<dbReference type="PIRSF" id="PIRSF000362">
    <property type="entry name" value="FNR"/>
    <property type="match status" value="1"/>
</dbReference>
<feature type="binding site" evidence="8">
    <location>
        <position position="366"/>
    </location>
    <ligand>
        <name>NADP(+)</name>
        <dbReference type="ChEBI" id="CHEBI:58349"/>
    </ligand>
</feature>
<name>D5CT16_SIDLE</name>
<comment type="similarity">
    <text evidence="2">Belongs to the ferredoxin--NADP reductase type 1 family.</text>
</comment>
<dbReference type="Gene3D" id="3.40.50.720">
    <property type="entry name" value="NAD(P)-binding Rossmann-like Domain"/>
    <property type="match status" value="1"/>
</dbReference>
<reference evidence="10 11" key="1">
    <citation type="submission" date="2010-03" db="EMBL/GenBank/DDBJ databases">
        <title>Complete sequence of Sideroxydans lithotrophicus ES-1.</title>
        <authorList>
            <consortium name="US DOE Joint Genome Institute"/>
            <person name="Lucas S."/>
            <person name="Copeland A."/>
            <person name="Lapidus A."/>
            <person name="Cheng J.-F."/>
            <person name="Bruce D."/>
            <person name="Goodwin L."/>
            <person name="Pitluck S."/>
            <person name="Munk A.C."/>
            <person name="Detter J.C."/>
            <person name="Han C."/>
            <person name="Tapia R."/>
            <person name="Larimer F."/>
            <person name="Land M."/>
            <person name="Hauser L."/>
            <person name="Kyrpides N."/>
            <person name="Ivanova N."/>
            <person name="Emerson D."/>
            <person name="Woyke T."/>
        </authorList>
    </citation>
    <scope>NUCLEOTIDE SEQUENCE [LARGE SCALE GENOMIC DNA]</scope>
    <source>
        <strain evidence="10 11">ES-1</strain>
    </source>
</reference>
<evidence type="ECO:0000256" key="2">
    <source>
        <dbReference type="ARBA" id="ARBA00008312"/>
    </source>
</evidence>
<organism evidence="10 11">
    <name type="scientific">Sideroxydans lithotrophicus (strain ES-1)</name>
    <dbReference type="NCBI Taxonomy" id="580332"/>
    <lineage>
        <taxon>Bacteria</taxon>
        <taxon>Pseudomonadati</taxon>
        <taxon>Pseudomonadota</taxon>
        <taxon>Betaproteobacteria</taxon>
        <taxon>Nitrosomonadales</taxon>
        <taxon>Gallionellaceae</taxon>
        <taxon>Sideroxydans</taxon>
    </lineage>
</organism>
<dbReference type="InterPro" id="IPR055275">
    <property type="entry name" value="Ferredox_Rdtase"/>
</dbReference>
<dbReference type="OrthoDB" id="9815647at2"/>
<evidence type="ECO:0000256" key="5">
    <source>
        <dbReference type="ARBA" id="ARBA00022857"/>
    </source>
</evidence>
<keyword evidence="4 7" id="KW-0274">FAD</keyword>
<comment type="cofactor">
    <cofactor evidence="1 7">
        <name>FAD</name>
        <dbReference type="ChEBI" id="CHEBI:57692"/>
    </cofactor>
</comment>
<accession>D5CT16</accession>
<dbReference type="STRING" id="580332.Slit_1873"/>
<dbReference type="Gene3D" id="3.50.50.60">
    <property type="entry name" value="FAD/NAD(P)-binding domain"/>
    <property type="match status" value="1"/>
</dbReference>
<dbReference type="InterPro" id="IPR036188">
    <property type="entry name" value="FAD/NAD-bd_sf"/>
</dbReference>
<feature type="binding site" evidence="8">
    <location>
        <begin position="192"/>
        <end position="193"/>
    </location>
    <ligand>
        <name>NADP(+)</name>
        <dbReference type="ChEBI" id="CHEBI:58349"/>
    </ligand>
</feature>
<feature type="binding site" evidence="8">
    <location>
        <position position="204"/>
    </location>
    <ligand>
        <name>NADP(+)</name>
        <dbReference type="ChEBI" id="CHEBI:58349"/>
    </ligand>
</feature>
<evidence type="ECO:0000256" key="3">
    <source>
        <dbReference type="ARBA" id="ARBA00022630"/>
    </source>
</evidence>
<keyword evidence="6" id="KW-0560">Oxidoreductase</keyword>
<dbReference type="GO" id="GO:0016491">
    <property type="term" value="F:oxidoreductase activity"/>
    <property type="evidence" value="ECO:0007669"/>
    <property type="project" value="UniProtKB-KW"/>
</dbReference>
<proteinExistence type="inferred from homology"/>
<protein>
    <submittedName>
        <fullName evidence="10">FAD-dependent pyridine nucleotide-disulfide oxidoreductase</fullName>
    </submittedName>
</protein>
<keyword evidence="3" id="KW-0285">Flavoprotein</keyword>
<evidence type="ECO:0000256" key="1">
    <source>
        <dbReference type="ARBA" id="ARBA00001974"/>
    </source>
</evidence>
<dbReference type="SUPFAM" id="SSF51971">
    <property type="entry name" value="Nucleotide-binding domain"/>
    <property type="match status" value="2"/>
</dbReference>
<dbReference type="PANTHER" id="PTHR48467:SF1">
    <property type="entry name" value="GLUTAMATE SYNTHASE 1 [NADH], CHLOROPLASTIC-LIKE"/>
    <property type="match status" value="1"/>
</dbReference>
<dbReference type="Proteomes" id="UP000001625">
    <property type="component" value="Chromosome"/>
</dbReference>
<sequence length="451" mass="49185">MRIAIIGSGPAGFYAAEALLRRTDEVIHVDMFDRLPTPFGLVRGGVAPDHQNIKAVTRVYEKTAARPTFRFFGNVCLGVDLTVDELRQHYHQIVYAIGNEADRRLGIPGEGIARCTPASVFIGWYNGHPDYRHAKFDLSVSRVAVVGNGNVAIDAARILLRTPAELEKTDIAAHALEVLRNSQVREVFMLGRRGPEQASFTSAELRELGEMEDAEPIVAPGELAACAVPESADISQKDKNLKILQAFAARQPGTKAKKLHMRFLVSPTEVIADAAGNVSGLKLEKNRLETRADGTITARGTGEIEILDAGMVLPAIGYSVERIAGVPYDEKTHVIANEDGRVVDPVTRAVISNEYVVGWARTGPQGLIGTHKAASAHVAKHMLIDSAGLSARTLPDREAIVSLLRKRGLQIVTFSDWKQIDEIEIARGERRNAPRDKIVDLETMLAILGQH</sequence>
<dbReference type="PANTHER" id="PTHR48467">
    <property type="entry name" value="GLUTAMATE SYNTHASE 1 [NADH], CHLOROPLASTIC-LIKE"/>
    <property type="match status" value="1"/>
</dbReference>
<dbReference type="HOGENOM" id="CLU_024722_3_0_4"/>
<dbReference type="RefSeq" id="WP_013030000.1">
    <property type="nucleotide sequence ID" value="NC_013959.1"/>
</dbReference>
<dbReference type="PRINTS" id="PR00419">
    <property type="entry name" value="ADXRDTASE"/>
</dbReference>
<dbReference type="InterPro" id="IPR021163">
    <property type="entry name" value="Ferredox_Rdtase_adrenod"/>
</dbReference>
<feature type="domain" description="FAD/NAD(P)-binding" evidence="9">
    <location>
        <begin position="1"/>
        <end position="162"/>
    </location>
</feature>
<evidence type="ECO:0000256" key="6">
    <source>
        <dbReference type="ARBA" id="ARBA00023002"/>
    </source>
</evidence>
<keyword evidence="11" id="KW-1185">Reference proteome</keyword>
<feature type="binding site" evidence="7">
    <location>
        <begin position="366"/>
        <end position="368"/>
    </location>
    <ligand>
        <name>FAD</name>
        <dbReference type="ChEBI" id="CHEBI:57692"/>
    </ligand>
</feature>
<evidence type="ECO:0000256" key="4">
    <source>
        <dbReference type="ARBA" id="ARBA00022827"/>
    </source>
</evidence>
<evidence type="ECO:0000259" key="9">
    <source>
        <dbReference type="Pfam" id="PF07992"/>
    </source>
</evidence>
<feature type="binding site" evidence="7">
    <location>
        <position position="77"/>
    </location>
    <ligand>
        <name>FAD</name>
        <dbReference type="ChEBI" id="CHEBI:57692"/>
    </ligand>
</feature>
<evidence type="ECO:0000256" key="7">
    <source>
        <dbReference type="PIRSR" id="PIRSR000362-1"/>
    </source>
</evidence>
<gene>
    <name evidence="10" type="ordered locus">Slit_1873</name>
</gene>
<dbReference type="AlphaFoldDB" id="D5CT16"/>
<evidence type="ECO:0000313" key="10">
    <source>
        <dbReference type="EMBL" id="ADE12102.1"/>
    </source>
</evidence>
<keyword evidence="5 8" id="KW-0521">NADP</keyword>
<feature type="binding site" evidence="7">
    <location>
        <position position="41"/>
    </location>
    <ligand>
        <name>FAD</name>
        <dbReference type="ChEBI" id="CHEBI:57692"/>
    </ligand>
</feature>